<dbReference type="Pfam" id="PF14604">
    <property type="entry name" value="SH3_9"/>
    <property type="match status" value="1"/>
</dbReference>
<feature type="region of interest" description="Disordered" evidence="3">
    <location>
        <begin position="461"/>
        <end position="500"/>
    </location>
</feature>
<feature type="transmembrane region" description="Helical" evidence="4">
    <location>
        <begin position="256"/>
        <end position="278"/>
    </location>
</feature>
<evidence type="ECO:0000256" key="4">
    <source>
        <dbReference type="SAM" id="Phobius"/>
    </source>
</evidence>
<feature type="region of interest" description="Disordered" evidence="3">
    <location>
        <begin position="343"/>
        <end position="388"/>
    </location>
</feature>
<accession>A0AAD5TTJ0</accession>
<dbReference type="EMBL" id="JADGJW010001574">
    <property type="protein sequence ID" value="KAJ3202419.1"/>
    <property type="molecule type" value="Genomic_DNA"/>
</dbReference>
<evidence type="ECO:0000256" key="1">
    <source>
        <dbReference type="ARBA" id="ARBA00022443"/>
    </source>
</evidence>
<protein>
    <recommendedName>
        <fullName evidence="5">SH3 domain-containing protein</fullName>
    </recommendedName>
</protein>
<comment type="caution">
    <text evidence="6">The sequence shown here is derived from an EMBL/GenBank/DDBJ whole genome shotgun (WGS) entry which is preliminary data.</text>
</comment>
<evidence type="ECO:0000313" key="7">
    <source>
        <dbReference type="Proteomes" id="UP001211065"/>
    </source>
</evidence>
<proteinExistence type="predicted"/>
<dbReference type="InterPro" id="IPR001452">
    <property type="entry name" value="SH3_domain"/>
</dbReference>
<keyword evidence="4" id="KW-0812">Transmembrane</keyword>
<evidence type="ECO:0000259" key="5">
    <source>
        <dbReference type="PROSITE" id="PS50002"/>
    </source>
</evidence>
<dbReference type="AlphaFoldDB" id="A0AAD5TTJ0"/>
<evidence type="ECO:0000313" key="6">
    <source>
        <dbReference type="EMBL" id="KAJ3202419.1"/>
    </source>
</evidence>
<sequence>MASGQCFYISNDTPCGPQYGGFPILISAFPTQAEFIQSLNVLTSESIRDTLVTNFGCTAGDALTSALHNRQFHVSFACSLDIDNAMKAGCTIDPILAGNPGATVGPVLCESQCQSAKSTLSNILNNPEACPNTATPEMLTARSTVVNEYESYCTNAKTAADTQGGLCVTGAPHEIANCGFETEEFGRTGCGALTGNTCCTEKGWSAITGNTSPTSPLPTSKRNPPQQPNSTASTAANTSLVSSAVNSKTEATGMPMGLIAAVIVGSVIIVIVIAFIFFCQKKKNNKKVVDKKNEKNKNLNDNQIKVSDIVSKPDTNFDSVSYIPNNDYKAAISKNQFQNQTPQINYQRSSPTPTPPQINYPSSPQMNNNNYPSSPQMNNNNYQSTSQMNNNYQTSQQLNNNTYPSSPQMNNNIYPSSPKMNNNNYPSSPQMNNNFQNFNDHPYERSANNNFHQEKVFHENYPENYRGGGSPQPPVNYLQKSPSVKSDSRKDSPRASPNKIPYEEIVNEVNSEGEMMIVVHPYYPTLADELHLDVGADLVMIRSFDDGWALGLNPITGQQGAFPVVCVAKPREAATLRERQNGTQRISYLPEDPIYNNRISSQLYTKENIQNYNENFERSIGKEQISQPKVSKQPTVSQFYGEYYQESEGGFEHDEEIPASKTVY</sequence>
<evidence type="ECO:0000256" key="2">
    <source>
        <dbReference type="PROSITE-ProRule" id="PRU00192"/>
    </source>
</evidence>
<feature type="compositionally biased region" description="Polar residues" evidence="3">
    <location>
        <begin position="359"/>
        <end position="388"/>
    </location>
</feature>
<keyword evidence="7" id="KW-1185">Reference proteome</keyword>
<dbReference type="SUPFAM" id="SSF50044">
    <property type="entry name" value="SH3-domain"/>
    <property type="match status" value="1"/>
</dbReference>
<feature type="domain" description="SH3" evidence="5">
    <location>
        <begin position="511"/>
        <end position="572"/>
    </location>
</feature>
<dbReference type="Gene3D" id="2.30.30.40">
    <property type="entry name" value="SH3 Domains"/>
    <property type="match status" value="1"/>
</dbReference>
<dbReference type="InterPro" id="IPR036028">
    <property type="entry name" value="SH3-like_dom_sf"/>
</dbReference>
<keyword evidence="1 2" id="KW-0728">SH3 domain</keyword>
<evidence type="ECO:0000256" key="3">
    <source>
        <dbReference type="SAM" id="MobiDB-lite"/>
    </source>
</evidence>
<dbReference type="PROSITE" id="PS50002">
    <property type="entry name" value="SH3"/>
    <property type="match status" value="1"/>
</dbReference>
<keyword evidence="4" id="KW-0472">Membrane</keyword>
<dbReference type="SMART" id="SM00326">
    <property type="entry name" value="SH3"/>
    <property type="match status" value="1"/>
</dbReference>
<gene>
    <name evidence="6" type="ORF">HK099_001860</name>
</gene>
<reference evidence="6" key="1">
    <citation type="submission" date="2020-05" db="EMBL/GenBank/DDBJ databases">
        <title>Phylogenomic resolution of chytrid fungi.</title>
        <authorList>
            <person name="Stajich J.E."/>
            <person name="Amses K."/>
            <person name="Simmons R."/>
            <person name="Seto K."/>
            <person name="Myers J."/>
            <person name="Bonds A."/>
            <person name="Quandt C.A."/>
            <person name="Barry K."/>
            <person name="Liu P."/>
            <person name="Grigoriev I."/>
            <person name="Longcore J.E."/>
            <person name="James T.Y."/>
        </authorList>
    </citation>
    <scope>NUCLEOTIDE SEQUENCE</scope>
    <source>
        <strain evidence="6">JEL0476</strain>
    </source>
</reference>
<organism evidence="6 7">
    <name type="scientific">Clydaea vesicula</name>
    <dbReference type="NCBI Taxonomy" id="447962"/>
    <lineage>
        <taxon>Eukaryota</taxon>
        <taxon>Fungi</taxon>
        <taxon>Fungi incertae sedis</taxon>
        <taxon>Chytridiomycota</taxon>
        <taxon>Chytridiomycota incertae sedis</taxon>
        <taxon>Chytridiomycetes</taxon>
        <taxon>Lobulomycetales</taxon>
        <taxon>Lobulomycetaceae</taxon>
        <taxon>Clydaea</taxon>
    </lineage>
</organism>
<keyword evidence="4" id="KW-1133">Transmembrane helix</keyword>
<dbReference type="Proteomes" id="UP001211065">
    <property type="component" value="Unassembled WGS sequence"/>
</dbReference>
<name>A0AAD5TTJ0_9FUNG</name>
<feature type="region of interest" description="Disordered" evidence="3">
    <location>
        <begin position="209"/>
        <end position="239"/>
    </location>
</feature>